<reference evidence="1" key="1">
    <citation type="submission" date="2021-01" db="EMBL/GenBank/DDBJ databases">
        <authorList>
            <person name="Corre E."/>
            <person name="Pelletier E."/>
            <person name="Niang G."/>
            <person name="Scheremetjew M."/>
            <person name="Finn R."/>
            <person name="Kale V."/>
            <person name="Holt S."/>
            <person name="Cochrane G."/>
            <person name="Meng A."/>
            <person name="Brown T."/>
            <person name="Cohen L."/>
        </authorList>
    </citation>
    <scope>NUCLEOTIDE SEQUENCE</scope>
    <source>
        <strain evidence="1">CCMP1594</strain>
    </source>
</reference>
<dbReference type="InterPro" id="IPR052625">
    <property type="entry name" value="Chl_b_Red"/>
</dbReference>
<accession>A0A7S4GHP5</accession>
<dbReference type="PRINTS" id="PR00081">
    <property type="entry name" value="GDHRDH"/>
</dbReference>
<protein>
    <recommendedName>
        <fullName evidence="2">Chlorophyll(Ide) b reductase</fullName>
    </recommendedName>
</protein>
<dbReference type="InterPro" id="IPR002347">
    <property type="entry name" value="SDR_fam"/>
</dbReference>
<dbReference type="SUPFAM" id="SSF51735">
    <property type="entry name" value="NAD(P)-binding Rossmann-fold domains"/>
    <property type="match status" value="1"/>
</dbReference>
<dbReference type="Gene3D" id="3.40.50.720">
    <property type="entry name" value="NAD(P)-binding Rossmann-like Domain"/>
    <property type="match status" value="1"/>
</dbReference>
<name>A0A7S4GHP5_9EUGL</name>
<dbReference type="CDD" id="cd05233">
    <property type="entry name" value="SDR_c"/>
    <property type="match status" value="1"/>
</dbReference>
<organism evidence="1">
    <name type="scientific">Eutreptiella gymnastica</name>
    <dbReference type="NCBI Taxonomy" id="73025"/>
    <lineage>
        <taxon>Eukaryota</taxon>
        <taxon>Discoba</taxon>
        <taxon>Euglenozoa</taxon>
        <taxon>Euglenida</taxon>
        <taxon>Spirocuta</taxon>
        <taxon>Euglenophyceae</taxon>
        <taxon>Eutreptiales</taxon>
        <taxon>Eutreptiaceae</taxon>
        <taxon>Eutreptiella</taxon>
    </lineage>
</organism>
<gene>
    <name evidence="1" type="ORF">EGYM00163_LOCUS48752</name>
</gene>
<dbReference type="GO" id="GO:0015996">
    <property type="term" value="P:chlorophyll catabolic process"/>
    <property type="evidence" value="ECO:0007669"/>
    <property type="project" value="TreeGrafter"/>
</dbReference>
<dbReference type="EMBL" id="HBJA01141522">
    <property type="protein sequence ID" value="CAE0837380.1"/>
    <property type="molecule type" value="Transcribed_RNA"/>
</dbReference>
<sequence length="512" mass="52622">MFAFVITSNAIAFAQPNEGPVGSRYATHLITSAPQSVGAVTRSAPLGLTRGPAPRFSPDYARPSPHRATDSEARAVRMASAGDAVGAGAGTVVQGSFAAGISIALLLAFAGQYSVAGRRLVKRFLGAPSGAEDASAALLPGPVWMSEATPGPDAGRRALALRAQANAEVDAVGDDGPDFGAIAPPLPPQPDEPGGTASAISVVITGASKGIGAALAAAFLARGDNVCIAARSEDTLGSATDQLAPYAAGGAKVTSVPCDVADPAAVDRMMAHATEQFGRVDVVICNAGSNAYTYAPIAETEPTALEEILLTNGVGTLLCCRAAIRTMQAQPQGGHVFVMEGAGSDGNPTQKYAAYGFSKAGMGQLAKSLSAECKDAQQNGASPVGVHTLSPGLVFTELVAAGNDSFGQTGRFFVNTIGAIPVEVAADVVPQMRALVAQGSFAVLRAPVAVRFLTPDKLVKKLYARVIKNENKDRFQPEDTGPSAADRKIRLQWTPWLEEPAEKLLAAFKNEE</sequence>
<dbReference type="InterPro" id="IPR036291">
    <property type="entry name" value="NAD(P)-bd_dom_sf"/>
</dbReference>
<evidence type="ECO:0000313" key="1">
    <source>
        <dbReference type="EMBL" id="CAE0837380.1"/>
    </source>
</evidence>
<dbReference type="PANTHER" id="PTHR24314:SF21">
    <property type="entry name" value="CHLOROPHYLL(IDE) B REDUCTASE NYC1, CHLOROPLASTIC-RELATED"/>
    <property type="match status" value="1"/>
</dbReference>
<evidence type="ECO:0008006" key="2">
    <source>
        <dbReference type="Google" id="ProtNLM"/>
    </source>
</evidence>
<dbReference type="GO" id="GO:0010304">
    <property type="term" value="P:PSII associated light-harvesting complex II catabolic process"/>
    <property type="evidence" value="ECO:0007669"/>
    <property type="project" value="TreeGrafter"/>
</dbReference>
<dbReference type="Pfam" id="PF00106">
    <property type="entry name" value="adh_short"/>
    <property type="match status" value="1"/>
</dbReference>
<dbReference type="PANTHER" id="PTHR24314">
    <property type="entry name" value="NON-SPECIFIC LIPID TRANSFER PROTEIN-RELATED"/>
    <property type="match status" value="1"/>
</dbReference>
<dbReference type="GO" id="GO:0034256">
    <property type="term" value="F:chlorophyll(ide) b reductase activity"/>
    <property type="evidence" value="ECO:0007669"/>
    <property type="project" value="TreeGrafter"/>
</dbReference>
<dbReference type="AlphaFoldDB" id="A0A7S4GHP5"/>
<proteinExistence type="predicted"/>